<gene>
    <name evidence="3" type="ORF">NAEGRDRAFT_65467</name>
</gene>
<protein>
    <submittedName>
        <fullName evidence="3">Predicted protein</fullName>
    </submittedName>
</protein>
<organism evidence="4">
    <name type="scientific">Naegleria gruberi</name>
    <name type="common">Amoeba</name>
    <dbReference type="NCBI Taxonomy" id="5762"/>
    <lineage>
        <taxon>Eukaryota</taxon>
        <taxon>Discoba</taxon>
        <taxon>Heterolobosea</taxon>
        <taxon>Tetramitia</taxon>
        <taxon>Eutetramitia</taxon>
        <taxon>Vahlkampfiidae</taxon>
        <taxon>Naegleria</taxon>
    </lineage>
</organism>
<reference evidence="3 4" key="1">
    <citation type="journal article" date="2010" name="Cell">
        <title>The genome of Naegleria gruberi illuminates early eukaryotic versatility.</title>
        <authorList>
            <person name="Fritz-Laylin L.K."/>
            <person name="Prochnik S.E."/>
            <person name="Ginger M.L."/>
            <person name="Dacks J.B."/>
            <person name="Carpenter M.L."/>
            <person name="Field M.C."/>
            <person name="Kuo A."/>
            <person name="Paredez A."/>
            <person name="Chapman J."/>
            <person name="Pham J."/>
            <person name="Shu S."/>
            <person name="Neupane R."/>
            <person name="Cipriano M."/>
            <person name="Mancuso J."/>
            <person name="Tu H."/>
            <person name="Salamov A."/>
            <person name="Lindquist E."/>
            <person name="Shapiro H."/>
            <person name="Lucas S."/>
            <person name="Grigoriev I.V."/>
            <person name="Cande W.Z."/>
            <person name="Fulton C."/>
            <person name="Rokhsar D.S."/>
            <person name="Dawson S.C."/>
        </authorList>
    </citation>
    <scope>NUCLEOTIDE SEQUENCE [LARGE SCALE GENOMIC DNA]</scope>
    <source>
        <strain evidence="3 4">NEG-M</strain>
    </source>
</reference>
<dbReference type="STRING" id="5762.D2V9J7"/>
<evidence type="ECO:0000313" key="3">
    <source>
        <dbReference type="EMBL" id="EFC46600.1"/>
    </source>
</evidence>
<dbReference type="AlphaFoldDB" id="D2V9J7"/>
<dbReference type="RefSeq" id="XP_002679344.1">
    <property type="nucleotide sequence ID" value="XM_002679298.1"/>
</dbReference>
<evidence type="ECO:0000313" key="4">
    <source>
        <dbReference type="Proteomes" id="UP000006671"/>
    </source>
</evidence>
<dbReference type="EMBL" id="GG738858">
    <property type="protein sequence ID" value="EFC46600.1"/>
    <property type="molecule type" value="Genomic_DNA"/>
</dbReference>
<dbReference type="KEGG" id="ngr:NAEGRDRAFT_65467"/>
<keyword evidence="4" id="KW-1185">Reference proteome</keyword>
<dbReference type="eggNOG" id="KOG1502">
    <property type="taxonomic scope" value="Eukaryota"/>
</dbReference>
<dbReference type="GeneID" id="8859838"/>
<dbReference type="InParanoid" id="D2V9J7"/>
<evidence type="ECO:0000259" key="2">
    <source>
        <dbReference type="Pfam" id="PF01073"/>
    </source>
</evidence>
<dbReference type="InterPro" id="IPR036291">
    <property type="entry name" value="NAD(P)-bd_dom_sf"/>
</dbReference>
<dbReference type="GO" id="GO:0006694">
    <property type="term" value="P:steroid biosynthetic process"/>
    <property type="evidence" value="ECO:0007669"/>
    <property type="project" value="InterPro"/>
</dbReference>
<name>D2V9J7_NAEGR</name>
<dbReference type="CDD" id="cd08958">
    <property type="entry name" value="FR_SDR_e"/>
    <property type="match status" value="1"/>
</dbReference>
<keyword evidence="1" id="KW-0560">Oxidoreductase</keyword>
<proteinExistence type="predicted"/>
<dbReference type="OrthoDB" id="2735536at2759"/>
<accession>D2V9J7</accession>
<dbReference type="PANTHER" id="PTHR10366:SF564">
    <property type="entry name" value="STEROL-4-ALPHA-CARBOXYLATE 3-DEHYDROGENASE, DECARBOXYLATING"/>
    <property type="match status" value="1"/>
</dbReference>
<dbReference type="Pfam" id="PF01073">
    <property type="entry name" value="3Beta_HSD"/>
    <property type="match status" value="1"/>
</dbReference>
<dbReference type="Gene3D" id="3.40.50.720">
    <property type="entry name" value="NAD(P)-binding Rossmann-like Domain"/>
    <property type="match status" value="1"/>
</dbReference>
<dbReference type="PANTHER" id="PTHR10366">
    <property type="entry name" value="NAD DEPENDENT EPIMERASE/DEHYDRATASE"/>
    <property type="match status" value="1"/>
</dbReference>
<dbReference type="SUPFAM" id="SSF51735">
    <property type="entry name" value="NAD(P)-binding Rossmann-fold domains"/>
    <property type="match status" value="1"/>
</dbReference>
<dbReference type="InterPro" id="IPR050425">
    <property type="entry name" value="NAD(P)_dehydrat-like"/>
</dbReference>
<feature type="domain" description="3-beta hydroxysteroid dehydrogenase/isomerase" evidence="2">
    <location>
        <begin position="46"/>
        <end position="314"/>
    </location>
</feature>
<dbReference type="InterPro" id="IPR002225">
    <property type="entry name" value="3Beta_OHSteriod_DH/Estase"/>
</dbReference>
<dbReference type="GO" id="GO:0016616">
    <property type="term" value="F:oxidoreductase activity, acting on the CH-OH group of donors, NAD or NADP as acceptor"/>
    <property type="evidence" value="ECO:0007669"/>
    <property type="project" value="InterPro"/>
</dbReference>
<sequence>MGTNYPEDYSQQHHITTINQQQELATNNMEETSLPLKENSKRKYCVIGGSGFLGSHLVMTLLRRGHAVNLTVRNLGKVENYEFIKKAACQEGLDDNLQFFQADLAKDGSFYNAFLDCDGVFATACPLDDALTRNSSDPKSELFDPIVNGVKNVVRECVKIRKEQNERNDSRRLKRLIFTSSITAVSTDALWDYKSKSWHYFDEAEWNDKASLTQCTYAYCKTMSEREAFELLKGEFSNTQLEIAAVLPSTMFGPSIGIRKNIGMQPIISSIVDIPAHVRLFCPSVDVRDVALAHCLVMEKTSKPVNDQSNGFYIDHDYLASNQERVIVHNNTICTRDICQAISKYPQALQILEKKKLKLPTQIPFLENTIGDKILLLGAYLTGPKPQYDLLRGMVGKELHFSNNYVKGKYGLEFTDLDQTILETVMHILEHDMHKL</sequence>
<evidence type="ECO:0000256" key="1">
    <source>
        <dbReference type="ARBA" id="ARBA00023002"/>
    </source>
</evidence>
<dbReference type="Proteomes" id="UP000006671">
    <property type="component" value="Unassembled WGS sequence"/>
</dbReference>
<dbReference type="VEuPathDB" id="AmoebaDB:NAEGRDRAFT_65467"/>